<dbReference type="CDD" id="cd01887">
    <property type="entry name" value="IF2_eIF5B"/>
    <property type="match status" value="1"/>
</dbReference>
<keyword evidence="5 8" id="KW-0648">Protein biosynthesis</keyword>
<dbReference type="RefSeq" id="WP_009534715.1">
    <property type="nucleotide sequence ID" value="NZ_KE148312.1"/>
</dbReference>
<feature type="compositionally biased region" description="Basic and acidic residues" evidence="10">
    <location>
        <begin position="156"/>
        <end position="172"/>
    </location>
</feature>
<comment type="caution">
    <text evidence="12">The sequence shown here is derived from an EMBL/GenBank/DDBJ whole genome shotgun (WGS) entry which is preliminary data.</text>
</comment>
<dbReference type="InterPro" id="IPR009000">
    <property type="entry name" value="Transl_B-barrel_sf"/>
</dbReference>
<dbReference type="PRINTS" id="PR00315">
    <property type="entry name" value="ELONGATNFCT"/>
</dbReference>
<evidence type="ECO:0000313" key="13">
    <source>
        <dbReference type="Proteomes" id="UP000018461"/>
    </source>
</evidence>
<evidence type="ECO:0000313" key="12">
    <source>
        <dbReference type="EMBL" id="EHL11290.1"/>
    </source>
</evidence>
<dbReference type="Pfam" id="PF22042">
    <property type="entry name" value="EF-G_D2"/>
    <property type="match status" value="1"/>
</dbReference>
<dbReference type="FunFam" id="3.40.50.10050:FF:000001">
    <property type="entry name" value="Translation initiation factor IF-2"/>
    <property type="match status" value="1"/>
</dbReference>
<feature type="compositionally biased region" description="Basic and acidic residues" evidence="10">
    <location>
        <begin position="109"/>
        <end position="141"/>
    </location>
</feature>
<dbReference type="Pfam" id="PF00009">
    <property type="entry name" value="GTP_EFTU"/>
    <property type="match status" value="1"/>
</dbReference>
<dbReference type="InterPro" id="IPR015760">
    <property type="entry name" value="TIF_IF2"/>
</dbReference>
<dbReference type="Pfam" id="PF11987">
    <property type="entry name" value="IF-2"/>
    <property type="match status" value="1"/>
</dbReference>
<evidence type="ECO:0000256" key="8">
    <source>
        <dbReference type="HAMAP-Rule" id="MF_00100"/>
    </source>
</evidence>
<dbReference type="AlphaFoldDB" id="G9WNC4"/>
<feature type="binding site" evidence="8">
    <location>
        <begin position="452"/>
        <end position="456"/>
    </location>
    <ligand>
        <name>GTP</name>
        <dbReference type="ChEBI" id="CHEBI:37565"/>
    </ligand>
</feature>
<dbReference type="FunFam" id="2.40.30.10:FF:000054">
    <property type="entry name" value="Translation initiation factor IF-2"/>
    <property type="match status" value="1"/>
</dbReference>
<feature type="compositionally biased region" description="Basic and acidic residues" evidence="10">
    <location>
        <begin position="179"/>
        <end position="213"/>
    </location>
</feature>
<dbReference type="InterPro" id="IPR036925">
    <property type="entry name" value="TIF_IF2_dom3_sf"/>
</dbReference>
<evidence type="ECO:0000256" key="4">
    <source>
        <dbReference type="ARBA" id="ARBA00022741"/>
    </source>
</evidence>
<comment type="similarity">
    <text evidence="1 8 9">Belongs to the TRAFAC class translation factor GTPase superfamily. Classic translation factor GTPase family. IF-2 subfamily.</text>
</comment>
<reference evidence="12" key="2">
    <citation type="submission" date="2013-03" db="EMBL/GenBank/DDBJ databases">
        <title>The Genome Sequence of Oribacterium sp. ACB1.</title>
        <authorList>
            <consortium name="The Broad Institute Genomics Platform"/>
            <consortium name="The Broad Institute Genome Sequencing Center for Infectious Disease"/>
            <person name="Earl A."/>
            <person name="Ward D."/>
            <person name="Feldgarden M."/>
            <person name="Gevers D."/>
            <person name="Sizova M."/>
            <person name="Hazen A."/>
            <person name="Epstein S."/>
            <person name="Walker B."/>
            <person name="Young S."/>
            <person name="Zeng Q."/>
            <person name="Gargeya S."/>
            <person name="Fitzgerald M."/>
            <person name="Haas B."/>
            <person name="Abouelleil A."/>
            <person name="Allen A.W."/>
            <person name="Alvarado L."/>
            <person name="Arachchi H.M."/>
            <person name="Berlin A.M."/>
            <person name="Chapman S.B."/>
            <person name="Gainer-Dewar J."/>
            <person name="Goldberg J."/>
            <person name="Griggs A."/>
            <person name="Gujja S."/>
            <person name="Hansen M."/>
            <person name="Howarth C."/>
            <person name="Imamovic A."/>
            <person name="Ireland A."/>
            <person name="Larimer J."/>
            <person name="McCowan C."/>
            <person name="Murphy C."/>
            <person name="Pearson M."/>
            <person name="Poon T.W."/>
            <person name="Priest M."/>
            <person name="Roberts A."/>
            <person name="Saif S."/>
            <person name="Shea T."/>
            <person name="Sisk P."/>
            <person name="Sykes S."/>
            <person name="Wortman J."/>
            <person name="Nusbaum C."/>
            <person name="Birren B."/>
        </authorList>
    </citation>
    <scope>NUCLEOTIDE SEQUENCE [LARGE SCALE GENOMIC DNA]</scope>
    <source>
        <strain evidence="12">ACB1</strain>
    </source>
</reference>
<feature type="region of interest" description="Disordered" evidence="10">
    <location>
        <begin position="1"/>
        <end position="82"/>
    </location>
</feature>
<dbReference type="GO" id="GO:0005525">
    <property type="term" value="F:GTP binding"/>
    <property type="evidence" value="ECO:0007669"/>
    <property type="project" value="UniProtKB-KW"/>
</dbReference>
<dbReference type="Proteomes" id="UP000018461">
    <property type="component" value="Unassembled WGS sequence"/>
</dbReference>
<dbReference type="CDD" id="cd03692">
    <property type="entry name" value="mtIF2_IVc"/>
    <property type="match status" value="1"/>
</dbReference>
<dbReference type="InterPro" id="IPR044145">
    <property type="entry name" value="IF2_II"/>
</dbReference>
<dbReference type="Pfam" id="PF04760">
    <property type="entry name" value="IF2_N"/>
    <property type="match status" value="1"/>
</dbReference>
<reference evidence="12" key="1">
    <citation type="submission" date="2011-08" db="EMBL/GenBank/DDBJ databases">
        <authorList>
            <consortium name="The Broad Institute Genome Sequencing Platform"/>
            <person name="Earl A."/>
            <person name="Ward D."/>
            <person name="Feldgarden M."/>
            <person name="Gevers D."/>
            <person name="Sizova M."/>
            <person name="Hazen A."/>
            <person name="Epstein S."/>
            <person name="Young S.K."/>
            <person name="Zeng Q."/>
            <person name="Gargeya S."/>
            <person name="Fitzgerald M."/>
            <person name="Haas B."/>
            <person name="Abouelleil A."/>
            <person name="Alvarado L."/>
            <person name="Arachchi H.M."/>
            <person name="Berlin A."/>
            <person name="Brown A."/>
            <person name="Chapman S.B."/>
            <person name="Chen Z."/>
            <person name="Dunbar C."/>
            <person name="Freedman E."/>
            <person name="Gearin G."/>
            <person name="Gellesch M."/>
            <person name="Goldberg J."/>
            <person name="Griggs A."/>
            <person name="Gujja S."/>
            <person name="Heiman D."/>
            <person name="Howarth C."/>
            <person name="Larson L."/>
            <person name="Lui A."/>
            <person name="MacDonald P.J.P."/>
            <person name="Montmayeur A."/>
            <person name="Murphy C."/>
            <person name="Neiman D."/>
            <person name="Pearson M."/>
            <person name="Priest M."/>
            <person name="Roberts A."/>
            <person name="Saif S."/>
            <person name="Shea T."/>
            <person name="Shenoy N."/>
            <person name="Sisk P."/>
            <person name="Stolte C."/>
            <person name="Sykes S."/>
            <person name="Wortman J."/>
            <person name="Nusbaum C."/>
            <person name="Birren B."/>
        </authorList>
    </citation>
    <scope>NUCLEOTIDE SEQUENCE [LARGE SCALE GENOMIC DNA]</scope>
    <source>
        <strain evidence="12">ACB1</strain>
    </source>
</reference>
<dbReference type="STRING" id="796943.HMPREF9625_00857"/>
<evidence type="ECO:0000256" key="2">
    <source>
        <dbReference type="ARBA" id="ARBA00020675"/>
    </source>
</evidence>
<dbReference type="GO" id="GO:0005829">
    <property type="term" value="C:cytosol"/>
    <property type="evidence" value="ECO:0007669"/>
    <property type="project" value="TreeGrafter"/>
</dbReference>
<evidence type="ECO:0000259" key="11">
    <source>
        <dbReference type="PROSITE" id="PS51722"/>
    </source>
</evidence>
<dbReference type="HOGENOM" id="CLU_006301_5_1_9"/>
<dbReference type="HAMAP" id="MF_00100_B">
    <property type="entry name" value="IF_2_B"/>
    <property type="match status" value="1"/>
</dbReference>
<evidence type="ECO:0000256" key="9">
    <source>
        <dbReference type="RuleBase" id="RU000644"/>
    </source>
</evidence>
<dbReference type="Gene3D" id="3.40.50.300">
    <property type="entry name" value="P-loop containing nucleotide triphosphate hydrolases"/>
    <property type="match status" value="1"/>
</dbReference>
<feature type="binding site" evidence="8">
    <location>
        <begin position="506"/>
        <end position="509"/>
    </location>
    <ligand>
        <name>GTP</name>
        <dbReference type="ChEBI" id="CHEBI:37565"/>
    </ligand>
</feature>
<dbReference type="InterPro" id="IPR027417">
    <property type="entry name" value="P-loop_NTPase"/>
</dbReference>
<comment type="subcellular location">
    <subcellularLocation>
        <location evidence="8">Cytoplasm</location>
    </subcellularLocation>
</comment>
<dbReference type="EMBL" id="AFZC02000003">
    <property type="protein sequence ID" value="EHL11290.1"/>
    <property type="molecule type" value="Genomic_DNA"/>
</dbReference>
<dbReference type="InterPro" id="IPR006847">
    <property type="entry name" value="IF2_N"/>
</dbReference>
<dbReference type="FunFam" id="2.40.30.10:FF:000008">
    <property type="entry name" value="Translation initiation factor IF-2"/>
    <property type="match status" value="1"/>
</dbReference>
<feature type="compositionally biased region" description="Basic and acidic residues" evidence="10">
    <location>
        <begin position="45"/>
        <end position="66"/>
    </location>
</feature>
<accession>G9WNC4</accession>
<gene>
    <name evidence="8" type="primary">infB</name>
    <name evidence="12" type="ORF">HMPREF9625_00857</name>
</gene>
<dbReference type="PANTHER" id="PTHR43381">
    <property type="entry name" value="TRANSLATION INITIATION FACTOR IF-2-RELATED"/>
    <property type="match status" value="1"/>
</dbReference>
<dbReference type="PATRIC" id="fig|796943.3.peg.1267"/>
<evidence type="ECO:0000256" key="3">
    <source>
        <dbReference type="ARBA" id="ARBA00022540"/>
    </source>
</evidence>
<dbReference type="Gene3D" id="3.40.50.10050">
    <property type="entry name" value="Translation initiation factor IF- 2, domain 3"/>
    <property type="match status" value="1"/>
</dbReference>
<organism evidence="12 13">
    <name type="scientific">Oribacterium parvum ACB1</name>
    <dbReference type="NCBI Taxonomy" id="796943"/>
    <lineage>
        <taxon>Bacteria</taxon>
        <taxon>Bacillati</taxon>
        <taxon>Bacillota</taxon>
        <taxon>Clostridia</taxon>
        <taxon>Lachnospirales</taxon>
        <taxon>Lachnospiraceae</taxon>
        <taxon>Oribacterium</taxon>
    </lineage>
</organism>
<evidence type="ECO:0000256" key="6">
    <source>
        <dbReference type="ARBA" id="ARBA00023134"/>
    </source>
</evidence>
<feature type="domain" description="Tr-type G" evidence="11">
    <location>
        <begin position="393"/>
        <end position="566"/>
    </location>
</feature>
<comment type="function">
    <text evidence="7 8 9">One of the essential components for the initiation of protein synthesis. Protects formylmethionyl-tRNA from spontaneous hydrolysis and promotes its binding to the 30S ribosomal subunits. Also involved in the hydrolysis of GTP during the formation of the 70S ribosomal complex.</text>
</comment>
<dbReference type="InterPro" id="IPR053905">
    <property type="entry name" value="EF-G-like_DII"/>
</dbReference>
<feature type="compositionally biased region" description="Basic and acidic residues" evidence="10">
    <location>
        <begin position="1"/>
        <end position="19"/>
    </location>
</feature>
<keyword evidence="6 8" id="KW-0342">GTP-binding</keyword>
<feature type="binding site" evidence="8">
    <location>
        <begin position="402"/>
        <end position="409"/>
    </location>
    <ligand>
        <name>GTP</name>
        <dbReference type="ChEBI" id="CHEBI:37565"/>
    </ligand>
</feature>
<dbReference type="InterPro" id="IPR000795">
    <property type="entry name" value="T_Tr_GTP-bd_dom"/>
</dbReference>
<dbReference type="InterPro" id="IPR023115">
    <property type="entry name" value="TIF_IF2_dom3"/>
</dbReference>
<feature type="region of interest" description="Disordered" evidence="10">
    <location>
        <begin position="243"/>
        <end position="285"/>
    </location>
</feature>
<dbReference type="CDD" id="cd03702">
    <property type="entry name" value="IF2_mtIF2_II"/>
    <property type="match status" value="1"/>
</dbReference>
<evidence type="ECO:0000256" key="5">
    <source>
        <dbReference type="ARBA" id="ARBA00022917"/>
    </source>
</evidence>
<dbReference type="NCBIfam" id="TIGR00487">
    <property type="entry name" value="IF-2"/>
    <property type="match status" value="1"/>
</dbReference>
<feature type="region of interest" description="Disordered" evidence="10">
    <location>
        <begin position="109"/>
        <end position="228"/>
    </location>
</feature>
<dbReference type="SUPFAM" id="SSF52156">
    <property type="entry name" value="Initiation factor IF2/eIF5b, domain 3"/>
    <property type="match status" value="1"/>
</dbReference>
<evidence type="ECO:0000256" key="1">
    <source>
        <dbReference type="ARBA" id="ARBA00007733"/>
    </source>
</evidence>
<name>G9WNC4_9FIRM</name>
<dbReference type="Gene3D" id="2.40.30.10">
    <property type="entry name" value="Translation factors"/>
    <property type="match status" value="2"/>
</dbReference>
<dbReference type="NCBIfam" id="TIGR00231">
    <property type="entry name" value="small_GTP"/>
    <property type="match status" value="1"/>
</dbReference>
<sequence>MLDENKAKGSTEKKEEGTVKKKKLAVVFHSQNSVNHKNHPLSGKFSDKAKKVKEAKELKKEEDKKSPNGRPLPPGTARVTPLKALNAIQKKQAEEEKKLEEERLLKEAKEREEAAKREAEEAAKRVMEEQKEKAEETEKPAKLKANKLSGIVAHAVSKEGKERSASREKTEGRAPAVLKGDRKSGFNKDFGKDGDRRGGFSKDGERKPFDGRGKAPAGRKPAVESFAPEIVEKQSRVKHDAVKPVKKTYGNKSFENEKATISQKNRAQRKQNKYGATQSYERDDQVKAKKTGKGAFIKPEVVKAVEETIKSITLPEVITIKELADKMKQKSADIIKKLFLKGQIVTLNTELSYEEAENIAVEYDILCEMEEKVDVIAELVQDSEVDEEKDLEARPPVVAVMGHVDHGKTSILDAIRNTNVTSREHGGITQSIGAYQVSVKVNGDSRVITFLDTPGHEAFTAMRMRGAQSTDIAVLVVAADDGIKPQTIEAINHAKAANTEIIVAINKIDKPTANIDKVKQELMAYDLVAEDYGGSTICCPVSAKTGEGLENLLENIALQADVLELKANPNRKAYGVVIEAELDKGRGSVARLLVQKGTLHIGDVVAVGSAFGKVRAMIDDKGRRIKKATPSMPVEILGLNSVPNAGEIFQVKDNEKEAKAYADTFVSEGKQRMVEESRKKVSLDALFDQIKAGELKDLPIVLKADVQGSVEAVRDSLQKIQNEEVQVKVIHSGVGAINESDINLAIASNAIVIGFDVKPDATAKDIAERENVDVRLYNIIYKAIEDIELAMKGMLAPVFEEKVIGHAEVRMIFKSSGVGVIAGSFVTDGKVQRGAKARLTRDGEQLFDGNIASVRHFKDDVKEVGTKQECGIVLESYTDIQEGDQIEVYIMEEVQR</sequence>
<dbReference type="PROSITE" id="PS51722">
    <property type="entry name" value="G_TR_2"/>
    <property type="match status" value="1"/>
</dbReference>
<dbReference type="GO" id="GO:0003743">
    <property type="term" value="F:translation initiation factor activity"/>
    <property type="evidence" value="ECO:0007669"/>
    <property type="project" value="UniProtKB-UniRule"/>
</dbReference>
<keyword evidence="8" id="KW-0963">Cytoplasm</keyword>
<keyword evidence="13" id="KW-1185">Reference proteome</keyword>
<dbReference type="SUPFAM" id="SSF52540">
    <property type="entry name" value="P-loop containing nucleoside triphosphate hydrolases"/>
    <property type="match status" value="1"/>
</dbReference>
<dbReference type="PANTHER" id="PTHR43381:SF5">
    <property type="entry name" value="TR-TYPE G DOMAIN-CONTAINING PROTEIN"/>
    <property type="match status" value="1"/>
</dbReference>
<dbReference type="SUPFAM" id="SSF50447">
    <property type="entry name" value="Translation proteins"/>
    <property type="match status" value="2"/>
</dbReference>
<evidence type="ECO:0000256" key="10">
    <source>
        <dbReference type="SAM" id="MobiDB-lite"/>
    </source>
</evidence>
<keyword evidence="4 8" id="KW-0547">Nucleotide-binding</keyword>
<evidence type="ECO:0000256" key="7">
    <source>
        <dbReference type="ARBA" id="ARBA00025162"/>
    </source>
</evidence>
<comment type="caution">
    <text evidence="8">Lacks conserved residue(s) required for the propagation of feature annotation.</text>
</comment>
<dbReference type="InterPro" id="IPR000178">
    <property type="entry name" value="TF_IF2_bacterial-like"/>
</dbReference>
<dbReference type="FunFam" id="3.40.50.300:FF:000019">
    <property type="entry name" value="Translation initiation factor IF-2"/>
    <property type="match status" value="1"/>
</dbReference>
<protein>
    <recommendedName>
        <fullName evidence="2 8">Translation initiation factor IF-2</fullName>
    </recommendedName>
</protein>
<dbReference type="InterPro" id="IPR005225">
    <property type="entry name" value="Small_GTP-bd"/>
</dbReference>
<proteinExistence type="inferred from homology"/>
<dbReference type="GO" id="GO:0003924">
    <property type="term" value="F:GTPase activity"/>
    <property type="evidence" value="ECO:0007669"/>
    <property type="project" value="UniProtKB-UniRule"/>
</dbReference>
<keyword evidence="3 8" id="KW-0396">Initiation factor</keyword>